<evidence type="ECO:0000256" key="1">
    <source>
        <dbReference type="SAM" id="Coils"/>
    </source>
</evidence>
<keyword evidence="1" id="KW-0175">Coiled coil</keyword>
<feature type="compositionally biased region" description="Basic and acidic residues" evidence="2">
    <location>
        <begin position="257"/>
        <end position="284"/>
    </location>
</feature>
<keyword evidence="3" id="KW-0472">Membrane</keyword>
<name>A0A640KPY2_LEITA</name>
<dbReference type="AlphaFoldDB" id="A0A640KPY2"/>
<dbReference type="VEuPathDB" id="TriTrypDB:LtaPh_3211300"/>
<feature type="region of interest" description="Disordered" evidence="2">
    <location>
        <begin position="246"/>
        <end position="301"/>
    </location>
</feature>
<keyword evidence="5" id="KW-1185">Reference proteome</keyword>
<organism evidence="4 5">
    <name type="scientific">Leishmania tarentolae</name>
    <name type="common">Sauroleishmania tarentolae</name>
    <dbReference type="NCBI Taxonomy" id="5689"/>
    <lineage>
        <taxon>Eukaryota</taxon>
        <taxon>Discoba</taxon>
        <taxon>Euglenozoa</taxon>
        <taxon>Kinetoplastea</taxon>
        <taxon>Metakinetoplastina</taxon>
        <taxon>Trypanosomatida</taxon>
        <taxon>Trypanosomatidae</taxon>
        <taxon>Leishmaniinae</taxon>
        <taxon>Leishmania</taxon>
        <taxon>lizard Leishmania</taxon>
    </lineage>
</organism>
<evidence type="ECO:0000313" key="4">
    <source>
        <dbReference type="EMBL" id="GET91438.1"/>
    </source>
</evidence>
<feature type="coiled-coil region" evidence="1">
    <location>
        <begin position="355"/>
        <end position="438"/>
    </location>
</feature>
<comment type="caution">
    <text evidence="4">The sequence shown here is derived from an EMBL/GenBank/DDBJ whole genome shotgun (WGS) entry which is preliminary data.</text>
</comment>
<keyword evidence="3" id="KW-1133">Transmembrane helix</keyword>
<dbReference type="Proteomes" id="UP000419144">
    <property type="component" value="Unassembled WGS sequence"/>
</dbReference>
<evidence type="ECO:0000256" key="2">
    <source>
        <dbReference type="SAM" id="MobiDB-lite"/>
    </source>
</evidence>
<feature type="coiled-coil region" evidence="1">
    <location>
        <begin position="44"/>
        <end position="78"/>
    </location>
</feature>
<sequence length="564" mass="63364">MKSLLKTFRDVVELGEEDSHGAIAPLQHGNLDEEYNPEVLREHISILSQKLACQAQSYEELRKESVSMEKELTRVRLRFAAARKLWESTNEGLDLSIQNLVEHRLFGASSVASARSTTAFDSSTSKVLTSPADTSLLGSTYVASLHEQIQRLKEMVMRMGEERSQLHSEKQFEEVQRVLYANGVSTSHLDAEARAAVLKLVAQWAEERASYESIIENLERNAATHADREALLSDCVKQEQERCAQLTAQNSAAESETLERQREELERWKREEHSAPKGVSRDSPRCSQTAGRISVSTTQRPADDAVISETPVLCTTKDSHCASLENLVGLAAGDSALAEKLQRLSRDCSARDEALDSLYRDNRSLQEAVQQSETRARVCEAELQHCQQQMEELAEQLSREQLRARKLQEERRQGTITEEKLREQVMQLRHAMNTAAARKAAPVASNWLSADMPTTQIAPVRVRLPLKPSILEHNITYEKAAPWKGCAREAVRWWKEFKLNTALSQNPQMHNGMCAAQARGSGVLRRAPRALAMLGGIFAIFMLIYMILLFVGLTRAPRHVRDTA</sequence>
<evidence type="ECO:0000313" key="5">
    <source>
        <dbReference type="Proteomes" id="UP000419144"/>
    </source>
</evidence>
<dbReference type="OrthoDB" id="265320at2759"/>
<reference evidence="4" key="1">
    <citation type="submission" date="2019-11" db="EMBL/GenBank/DDBJ databases">
        <title>Leishmania tarentolae CDS.</title>
        <authorList>
            <person name="Goto Y."/>
            <person name="Yamagishi J."/>
        </authorList>
    </citation>
    <scope>NUCLEOTIDE SEQUENCE [LARGE SCALE GENOMIC DNA]</scope>
    <source>
        <strain evidence="4">Parrot Tar II</strain>
    </source>
</reference>
<evidence type="ECO:0000256" key="3">
    <source>
        <dbReference type="SAM" id="Phobius"/>
    </source>
</evidence>
<feature type="coiled-coil region" evidence="1">
    <location>
        <begin position="142"/>
        <end position="169"/>
    </location>
</feature>
<keyword evidence="3" id="KW-0812">Transmembrane</keyword>
<protein>
    <submittedName>
        <fullName evidence="4">Uncharacterized protein</fullName>
    </submittedName>
</protein>
<accession>A0A640KPY2</accession>
<feature type="transmembrane region" description="Helical" evidence="3">
    <location>
        <begin position="530"/>
        <end position="551"/>
    </location>
</feature>
<dbReference type="EMBL" id="BLBS01000048">
    <property type="protein sequence ID" value="GET91438.1"/>
    <property type="molecule type" value="Genomic_DNA"/>
</dbReference>
<gene>
    <name evidence="4" type="ORF">LtaPh_3211300</name>
</gene>
<proteinExistence type="predicted"/>
<feature type="compositionally biased region" description="Polar residues" evidence="2">
    <location>
        <begin position="285"/>
        <end position="300"/>
    </location>
</feature>